<evidence type="ECO:0000256" key="2">
    <source>
        <dbReference type="SAM" id="Phobius"/>
    </source>
</evidence>
<evidence type="ECO:0000313" key="6">
    <source>
        <dbReference type="Proteomes" id="UP000648663"/>
    </source>
</evidence>
<feature type="transmembrane region" description="Helical" evidence="2">
    <location>
        <begin position="37"/>
        <end position="57"/>
    </location>
</feature>
<reference evidence="4 5" key="3">
    <citation type="submission" date="2020-02" db="EMBL/GenBank/DDBJ databases">
        <title>Sequencing the genomes of 1000 actinobacteria strains.</title>
        <authorList>
            <person name="Klenk H.-P."/>
        </authorList>
    </citation>
    <scope>NUCLEOTIDE SEQUENCE [LARGE SCALE GENOMIC DNA]</scope>
    <source>
        <strain evidence="4 5">DSM 45201</strain>
    </source>
</reference>
<dbReference type="Proteomes" id="UP000552836">
    <property type="component" value="Unassembled WGS sequence"/>
</dbReference>
<dbReference type="EMBL" id="BMMI01000002">
    <property type="protein sequence ID" value="GGL58480.1"/>
    <property type="molecule type" value="Genomic_DNA"/>
</dbReference>
<reference evidence="6" key="2">
    <citation type="journal article" date="2019" name="Int. J. Syst. Evol. Microbiol.">
        <title>The Global Catalogue of Microorganisms (GCM) 10K type strain sequencing project: providing services to taxonomists for standard genome sequencing and annotation.</title>
        <authorList>
            <consortium name="The Broad Institute Genomics Platform"/>
            <consortium name="The Broad Institute Genome Sequencing Center for Infectious Disease"/>
            <person name="Wu L."/>
            <person name="Ma J."/>
        </authorList>
    </citation>
    <scope>NUCLEOTIDE SEQUENCE [LARGE SCALE GENOMIC DNA]</scope>
    <source>
        <strain evidence="6">CGMCC 4.5581</strain>
    </source>
</reference>
<feature type="transmembrane region" description="Helical" evidence="2">
    <location>
        <begin position="581"/>
        <end position="601"/>
    </location>
</feature>
<proteinExistence type="predicted"/>
<gene>
    <name evidence="4" type="ORF">FB380_003040</name>
    <name evidence="3" type="ORF">GCM10011589_13160</name>
</gene>
<reference evidence="3" key="4">
    <citation type="submission" date="2024-05" db="EMBL/GenBank/DDBJ databases">
        <authorList>
            <person name="Sun Q."/>
            <person name="Zhou Y."/>
        </authorList>
    </citation>
    <scope>NUCLEOTIDE SEQUENCE</scope>
    <source>
        <strain evidence="3">CGMCC 4.5581</strain>
    </source>
</reference>
<dbReference type="AlphaFoldDB" id="A0A846LQ47"/>
<reference evidence="3" key="1">
    <citation type="journal article" date="2014" name="Int. J. Syst. Evol. Microbiol.">
        <title>Complete genome of a new Firmicutes species belonging to the dominant human colonic microbiota ('Ruminococcus bicirculans') reveals two chromosomes and a selective capacity to utilize plant glucans.</title>
        <authorList>
            <consortium name="NISC Comparative Sequencing Program"/>
            <person name="Wegmann U."/>
            <person name="Louis P."/>
            <person name="Goesmann A."/>
            <person name="Henrissat B."/>
            <person name="Duncan S.H."/>
            <person name="Flint H.J."/>
        </authorList>
    </citation>
    <scope>NUCLEOTIDE SEQUENCE</scope>
    <source>
        <strain evidence="3">CGMCC 4.5581</strain>
    </source>
</reference>
<dbReference type="Proteomes" id="UP000648663">
    <property type="component" value="Unassembled WGS sequence"/>
</dbReference>
<feature type="transmembrane region" description="Helical" evidence="2">
    <location>
        <begin position="550"/>
        <end position="569"/>
    </location>
</feature>
<feature type="compositionally biased region" description="Basic and acidic residues" evidence="1">
    <location>
        <begin position="718"/>
        <end position="735"/>
    </location>
</feature>
<keyword evidence="2" id="KW-0472">Membrane</keyword>
<feature type="region of interest" description="Disordered" evidence="1">
    <location>
        <begin position="695"/>
        <end position="735"/>
    </location>
</feature>
<dbReference type="RefSeq" id="WP_166755785.1">
    <property type="nucleotide sequence ID" value="NZ_BAABJU010000023.1"/>
</dbReference>
<feature type="transmembrane region" description="Helical" evidence="2">
    <location>
        <begin position="265"/>
        <end position="288"/>
    </location>
</feature>
<name>A0A846LQ47_9ACTN</name>
<evidence type="ECO:0000313" key="3">
    <source>
        <dbReference type="EMBL" id="GGL58480.1"/>
    </source>
</evidence>
<feature type="transmembrane region" description="Helical" evidence="2">
    <location>
        <begin position="237"/>
        <end position="258"/>
    </location>
</feature>
<feature type="transmembrane region" description="Helical" evidence="2">
    <location>
        <begin position="210"/>
        <end position="231"/>
    </location>
</feature>
<dbReference type="EMBL" id="JAAMPA010000001">
    <property type="protein sequence ID" value="NIH68594.1"/>
    <property type="molecule type" value="Genomic_DNA"/>
</dbReference>
<accession>A0A846LQ47</accession>
<feature type="transmembrane region" description="Helical" evidence="2">
    <location>
        <begin position="322"/>
        <end position="342"/>
    </location>
</feature>
<protein>
    <recommendedName>
        <fullName evidence="7">ABC transporter permease</fullName>
    </recommendedName>
</protein>
<evidence type="ECO:0000313" key="5">
    <source>
        <dbReference type="Proteomes" id="UP000552836"/>
    </source>
</evidence>
<evidence type="ECO:0008006" key="7">
    <source>
        <dbReference type="Google" id="ProtNLM"/>
    </source>
</evidence>
<comment type="caution">
    <text evidence="4">The sequence shown here is derived from an EMBL/GenBank/DDBJ whole genome shotgun (WGS) entry which is preliminary data.</text>
</comment>
<keyword evidence="2" id="KW-1133">Transmembrane helix</keyword>
<feature type="transmembrane region" description="Helical" evidence="2">
    <location>
        <begin position="608"/>
        <end position="634"/>
    </location>
</feature>
<feature type="region of interest" description="Disordered" evidence="1">
    <location>
        <begin position="1"/>
        <end position="25"/>
    </location>
</feature>
<evidence type="ECO:0000256" key="1">
    <source>
        <dbReference type="SAM" id="MobiDB-lite"/>
    </source>
</evidence>
<feature type="transmembrane region" description="Helical" evidence="2">
    <location>
        <begin position="519"/>
        <end position="538"/>
    </location>
</feature>
<keyword evidence="6" id="KW-1185">Reference proteome</keyword>
<feature type="transmembrane region" description="Helical" evidence="2">
    <location>
        <begin position="379"/>
        <end position="401"/>
    </location>
</feature>
<feature type="transmembrane region" description="Helical" evidence="2">
    <location>
        <begin position="175"/>
        <end position="198"/>
    </location>
</feature>
<organism evidence="4 5">
    <name type="scientific">Modestobacter marinus</name>
    <dbReference type="NCBI Taxonomy" id="477641"/>
    <lineage>
        <taxon>Bacteria</taxon>
        <taxon>Bacillati</taxon>
        <taxon>Actinomycetota</taxon>
        <taxon>Actinomycetes</taxon>
        <taxon>Geodermatophilales</taxon>
        <taxon>Geodermatophilaceae</taxon>
        <taxon>Modestobacter</taxon>
    </lineage>
</organism>
<evidence type="ECO:0000313" key="4">
    <source>
        <dbReference type="EMBL" id="NIH68594.1"/>
    </source>
</evidence>
<sequence length="735" mass="75390">MEPVAASTAAGTATSTAAGPPVAGAPIEDRKTRIARYVFLFLIPFLMVTMMYATYVGTMHAPHPRDMPVAVVGIGAEAEAVVDSLAAVPDDVVDPRPVGSAAEAVALLESREVVGALAVPEQGTDAATLYTASAAGPSQATTVQQLLAPIAVQQGWTIESEDVAPLDPGDSSGTAVLFAAMGMMLAGYVPLSVVLLGLPHLLAVRRFVPVLLGWAAGTSALIWLILGPVVGAVDGHFLGFLGVGMLAVGAVGAAQLLFTKLMGPLAVLIGMLLYVVLGMPASGLALSVDVMPGFFSFLHGVLPLPAAGEALRSLVYFDGDGLGRHLLTLALWLVVALGLSLLKERKSGLAVPGAPPVSGPDAPLPALAGGPVRSLRVRYAAAVAFPLSILVMVVGLMSFAMHEPTVRDLPVAVVGATEEQAAQVADGLQSNLGSMVDVQVAGSVDAATDAVVEGEVVAAYVLPAGPGEEAVLYTSAGAGVSQQSVVRAVFGQVAAGQQVPLTETDLTPLTDSDTMGSNSMYVGMSWIMAGFLIMAVFRGGAPELRRTRQFLPHLAGWSIGMALWLWLLYDVIIGAVNGNAWQMIGFGAATIFAMAAVTGVLTRTLGLAAIVPVMVVLMLAGVPASGGGLSLYMVPELFRGLSDVLPLPAAVDAARSLVYFDGAGVGRDLLVIAIWGGAGLLLNLVVDRWLRRREDGTGLPGPDGRPSPPGAADEDPDRGDADRDDADRLEGAGAR</sequence>
<keyword evidence="2" id="KW-0812">Transmembrane</keyword>
<feature type="transmembrane region" description="Helical" evidence="2">
    <location>
        <begin position="669"/>
        <end position="686"/>
    </location>
</feature>